<gene>
    <name evidence="1" type="ORF">AG0111_0g3071</name>
</gene>
<dbReference type="Proteomes" id="UP000293547">
    <property type="component" value="Unassembled WGS sequence"/>
</dbReference>
<protein>
    <submittedName>
        <fullName evidence="1">Branchpoint-bridging protein</fullName>
    </submittedName>
</protein>
<proteinExistence type="predicted"/>
<organism evidence="1 2">
    <name type="scientific">Alternaria gaisen</name>
    <dbReference type="NCBI Taxonomy" id="167740"/>
    <lineage>
        <taxon>Eukaryota</taxon>
        <taxon>Fungi</taxon>
        <taxon>Dikarya</taxon>
        <taxon>Ascomycota</taxon>
        <taxon>Pezizomycotina</taxon>
        <taxon>Dothideomycetes</taxon>
        <taxon>Pleosporomycetidae</taxon>
        <taxon>Pleosporales</taxon>
        <taxon>Pleosporineae</taxon>
        <taxon>Pleosporaceae</taxon>
        <taxon>Alternaria</taxon>
        <taxon>Alternaria sect. Alternaria</taxon>
    </lineage>
</organism>
<evidence type="ECO:0000313" key="1">
    <source>
        <dbReference type="EMBL" id="KAB2108961.1"/>
    </source>
</evidence>
<comment type="caution">
    <text evidence="1">The sequence shown here is derived from an EMBL/GenBank/DDBJ whole genome shotgun (WGS) entry which is preliminary data.</text>
</comment>
<evidence type="ECO:0000313" key="2">
    <source>
        <dbReference type="Proteomes" id="UP000293547"/>
    </source>
</evidence>
<accession>A0ACB6FX10</accession>
<keyword evidence="2" id="KW-1185">Reference proteome</keyword>
<reference evidence="1 2" key="1">
    <citation type="journal article" date="2019" name="bioRxiv">
        <title>Genomics, evolutionary history and diagnostics of the Alternaria alternata species group including apple and Asian pear pathotypes.</title>
        <authorList>
            <person name="Armitage A.D."/>
            <person name="Cockerton H.M."/>
            <person name="Sreenivasaprasad S."/>
            <person name="Woodhall J.W."/>
            <person name="Lane C.R."/>
            <person name="Harrison R.J."/>
            <person name="Clarkson J.P."/>
        </authorList>
    </citation>
    <scope>NUCLEOTIDE SEQUENCE [LARGE SCALE GENOMIC DNA]</scope>
    <source>
        <strain evidence="1 2">FERA 650</strain>
    </source>
</reference>
<sequence length="508" mass="53699">MSWRNQGITGSNNIPLGTRRRFGGGDDDGGYNPSAPAEGLSELKRGRSPERNSSDGPRQRKKRNRWGDASENKAAGLMGLPTAIYAAMTTEQLDAYTLHLRIEEITQKLKINDVVPADGDRSPSPPPQYDNFGRRVNTREFRYRKRLEDERHKLVEKAMKTLPNYHPPADYRRPTKTQEKVYVPVNDYPEINFIGLLIGPRGNTLKKMETESQAKIAIRGKGSVKEGKGRSDAAHTSNQEEDLHCLIMADTEEKVNKAKKLIHNVIETAASIPEGQNELKRNQLRELAALNGTLRDDENQACQNCENELDAFMAEMGGAGGQPRAAIEYNGNGAAGGENYGGGERTLKPWERGPTGGSAPWARDGDDRGRGDSSSAAPPPWAGGGGRGGQSYDQGYGAGNGAAPWASAAPTAPAAGAGYGYGGYGYDQNAGMGAPGAYGAPGYGAPPPPAGPPPGLGPLFQTYGSAGSPPPPPPPPPSGSVPPPPPPGEAPPPPPPSDVPPPPPPPPA</sequence>
<name>A0ACB6FX10_9PLEO</name>
<dbReference type="EMBL" id="PDWZ02000002">
    <property type="protein sequence ID" value="KAB2108961.1"/>
    <property type="molecule type" value="Genomic_DNA"/>
</dbReference>